<feature type="compositionally biased region" description="Polar residues" evidence="6">
    <location>
        <begin position="33"/>
        <end position="47"/>
    </location>
</feature>
<feature type="region of interest" description="Disordered" evidence="6">
    <location>
        <begin position="20"/>
        <end position="47"/>
    </location>
</feature>
<dbReference type="GO" id="GO:0019808">
    <property type="term" value="F:polyamine binding"/>
    <property type="evidence" value="ECO:0007669"/>
    <property type="project" value="InterPro"/>
</dbReference>
<sequence length="390" mass="43232">MPLKLSFLVLSLSLLAACGGRSSDKPDVADAQSRPSETAPTQHGNLPQTDALKIYNWSDYVDPKTVKHFEEQFGVKVTYDIYESDETLESKVLTGKSGYDVVGPSNAFVSRQIKAGAYQKIDKSLIPNYRHISPKLLDLMKQVDAGNEYAIPFFWGTNTFAINTERVKRALGTDKLPNNQWDLVFNPAYTAKLKKCGISYLDSAAEMYPMVLNYLGKNPNSSKPEDIQAATDVLKANRANVKRFTSSGFIDALARGDTCVTVGFGGDLNIAKRRAAEAGGKEKIRVMMPKEGVGIWVDSFAIPKDAHNVLNAHRYINHFLEPEIAAKNGNFVTYAPSSMPAKDLMDKEYSSDNSIFPSDEDLANSFIMVPLEPEALKEMVRQWQQIKVAK</sequence>
<proteinExistence type="inferred from homology"/>
<comment type="function">
    <text evidence="5">Required for the activity of the bacterial periplasmic transport system of putrescine.</text>
</comment>
<dbReference type="GO" id="GO:0042597">
    <property type="term" value="C:periplasmic space"/>
    <property type="evidence" value="ECO:0007669"/>
    <property type="project" value="UniProtKB-SubCell"/>
</dbReference>
<evidence type="ECO:0000313" key="8">
    <source>
        <dbReference type="EMBL" id="SUA36050.1"/>
    </source>
</evidence>
<keyword evidence="2 5" id="KW-0813">Transport</keyword>
<feature type="signal peptide" evidence="7">
    <location>
        <begin position="1"/>
        <end position="16"/>
    </location>
</feature>
<evidence type="ECO:0000256" key="5">
    <source>
        <dbReference type="PIRNR" id="PIRNR019574"/>
    </source>
</evidence>
<dbReference type="PIRSF" id="PIRSF019574">
    <property type="entry name" value="Periplasmic_polyamine_BP"/>
    <property type="match status" value="1"/>
</dbReference>
<dbReference type="PRINTS" id="PR00909">
    <property type="entry name" value="SPERMDNBNDNG"/>
</dbReference>
<protein>
    <recommendedName>
        <fullName evidence="5">Putrescine-binding periplasmic protein</fullName>
    </recommendedName>
</protein>
<dbReference type="InterPro" id="IPR006059">
    <property type="entry name" value="SBP"/>
</dbReference>
<dbReference type="EMBL" id="UGRS01000001">
    <property type="protein sequence ID" value="SUA36050.1"/>
    <property type="molecule type" value="Genomic_DNA"/>
</dbReference>
<dbReference type="OrthoDB" id="9769319at2"/>
<evidence type="ECO:0000256" key="6">
    <source>
        <dbReference type="SAM" id="MobiDB-lite"/>
    </source>
</evidence>
<dbReference type="SUPFAM" id="SSF53850">
    <property type="entry name" value="Periplasmic binding protein-like II"/>
    <property type="match status" value="1"/>
</dbReference>
<evidence type="ECO:0000256" key="1">
    <source>
        <dbReference type="ARBA" id="ARBA00004418"/>
    </source>
</evidence>
<dbReference type="AlphaFoldDB" id="A0A378WF58"/>
<keyword evidence="3 7" id="KW-0732">Signal</keyword>
<evidence type="ECO:0000256" key="2">
    <source>
        <dbReference type="ARBA" id="ARBA00022448"/>
    </source>
</evidence>
<dbReference type="InterPro" id="IPR001188">
    <property type="entry name" value="Sperm_putr-bd"/>
</dbReference>
<dbReference type="PANTHER" id="PTHR30222">
    <property type="entry name" value="SPERMIDINE/PUTRESCINE-BINDING PERIPLASMIC PROTEIN"/>
    <property type="match status" value="1"/>
</dbReference>
<dbReference type="CDD" id="cd13659">
    <property type="entry name" value="PBP2_PotF"/>
    <property type="match status" value="1"/>
</dbReference>
<keyword evidence="4 5" id="KW-0574">Periplasm</keyword>
<name>A0A378WF58_9NEIS</name>
<comment type="similarity">
    <text evidence="5">Belongs to the bacterial solute-binding protein PotD/PotF family.</text>
</comment>
<dbReference type="GO" id="GO:0015846">
    <property type="term" value="P:polyamine transport"/>
    <property type="evidence" value="ECO:0007669"/>
    <property type="project" value="InterPro"/>
</dbReference>
<reference evidence="8 9" key="1">
    <citation type="submission" date="2018-06" db="EMBL/GenBank/DDBJ databases">
        <authorList>
            <consortium name="Pathogen Informatics"/>
            <person name="Doyle S."/>
        </authorList>
    </citation>
    <scope>NUCLEOTIDE SEQUENCE [LARGE SCALE GENOMIC DNA]</scope>
    <source>
        <strain evidence="8 9">NCTC12229</strain>
    </source>
</reference>
<evidence type="ECO:0000256" key="7">
    <source>
        <dbReference type="SAM" id="SignalP"/>
    </source>
</evidence>
<dbReference type="Gene3D" id="3.40.190.10">
    <property type="entry name" value="Periplasmic binding protein-like II"/>
    <property type="match status" value="2"/>
</dbReference>
<gene>
    <name evidence="8" type="primary">potF_1</name>
    <name evidence="8" type="ORF">NCTC12229_00462</name>
</gene>
<dbReference type="Pfam" id="PF13416">
    <property type="entry name" value="SBP_bac_8"/>
    <property type="match status" value="1"/>
</dbReference>
<accession>A0A378WF58</accession>
<evidence type="ECO:0000256" key="4">
    <source>
        <dbReference type="ARBA" id="ARBA00022764"/>
    </source>
</evidence>
<dbReference type="PANTHER" id="PTHR30222:SF12">
    <property type="entry name" value="NORSPERMIDINE SENSOR"/>
    <property type="match status" value="1"/>
</dbReference>
<comment type="subcellular location">
    <subcellularLocation>
        <location evidence="1 5">Periplasm</location>
    </subcellularLocation>
</comment>
<evidence type="ECO:0000313" key="9">
    <source>
        <dbReference type="Proteomes" id="UP000254055"/>
    </source>
</evidence>
<feature type="chain" id="PRO_5017011726" description="Putrescine-binding periplasmic protein" evidence="7">
    <location>
        <begin position="17"/>
        <end position="390"/>
    </location>
</feature>
<organism evidence="8 9">
    <name type="scientific">Neisseria zoodegmatis</name>
    <dbReference type="NCBI Taxonomy" id="326523"/>
    <lineage>
        <taxon>Bacteria</taxon>
        <taxon>Pseudomonadati</taxon>
        <taxon>Pseudomonadota</taxon>
        <taxon>Betaproteobacteria</taxon>
        <taxon>Neisseriales</taxon>
        <taxon>Neisseriaceae</taxon>
        <taxon>Neisseria</taxon>
    </lineage>
</organism>
<dbReference type="PROSITE" id="PS51257">
    <property type="entry name" value="PROKAR_LIPOPROTEIN"/>
    <property type="match status" value="1"/>
</dbReference>
<evidence type="ECO:0000256" key="3">
    <source>
        <dbReference type="ARBA" id="ARBA00022729"/>
    </source>
</evidence>
<dbReference type="Proteomes" id="UP000254055">
    <property type="component" value="Unassembled WGS sequence"/>
</dbReference>
<dbReference type="RefSeq" id="WP_115133382.1">
    <property type="nucleotide sequence ID" value="NZ_UGRS01000001.1"/>
</dbReference>